<dbReference type="GO" id="GO:0005737">
    <property type="term" value="C:cytoplasm"/>
    <property type="evidence" value="ECO:0007669"/>
    <property type="project" value="UniProtKB-SubCell"/>
</dbReference>
<dbReference type="InterPro" id="IPR029036">
    <property type="entry name" value="P5CR_dimer"/>
</dbReference>
<dbReference type="Pfam" id="PF14748">
    <property type="entry name" value="P5CR_dimer"/>
    <property type="match status" value="1"/>
</dbReference>
<evidence type="ECO:0000313" key="7">
    <source>
        <dbReference type="Proteomes" id="UP000320547"/>
    </source>
</evidence>
<comment type="subcellular location">
    <subcellularLocation>
        <location evidence="3">Cytoplasm</location>
    </subcellularLocation>
</comment>
<dbReference type="InterPro" id="IPR053790">
    <property type="entry name" value="P5CR-like_CS"/>
</dbReference>
<organism evidence="6 7">
    <name type="scientific">Altererythrobacter ishigakiensis</name>
    <dbReference type="NCBI Taxonomy" id="476157"/>
    <lineage>
        <taxon>Bacteria</taxon>
        <taxon>Pseudomonadati</taxon>
        <taxon>Pseudomonadota</taxon>
        <taxon>Alphaproteobacteria</taxon>
        <taxon>Sphingomonadales</taxon>
        <taxon>Erythrobacteraceae</taxon>
        <taxon>Altererythrobacter</taxon>
    </lineage>
</organism>
<keyword evidence="3" id="KW-0641">Proline biosynthesis</keyword>
<feature type="binding site" evidence="4">
    <location>
        <begin position="50"/>
        <end position="53"/>
    </location>
    <ligand>
        <name>NADP(+)</name>
        <dbReference type="ChEBI" id="CHEBI:58349"/>
    </ligand>
</feature>
<keyword evidence="3" id="KW-0963">Cytoplasm</keyword>
<dbReference type="STRING" id="476157.GCA_001663155_02473"/>
<gene>
    <name evidence="3" type="primary">proC</name>
    <name evidence="6" type="ORF">JN10_0878</name>
</gene>
<reference evidence="6 7" key="1">
    <citation type="submission" date="2019-07" db="EMBL/GenBank/DDBJ databases">
        <title>Genomic Encyclopedia of Archaeal and Bacterial Type Strains, Phase II (KMG-II): from individual species to whole genera.</title>
        <authorList>
            <person name="Goeker M."/>
        </authorList>
    </citation>
    <scope>NUCLEOTIDE SEQUENCE [LARGE SCALE GENOMIC DNA]</scope>
    <source>
        <strain evidence="6 7">ATCC BAA-2084</strain>
    </source>
</reference>
<evidence type="ECO:0000313" key="6">
    <source>
        <dbReference type="EMBL" id="TWJ09250.1"/>
    </source>
</evidence>
<evidence type="ECO:0000256" key="3">
    <source>
        <dbReference type="HAMAP-Rule" id="MF_01925"/>
    </source>
</evidence>
<keyword evidence="2 3" id="KW-0560">Oxidoreductase</keyword>
<evidence type="ECO:0000259" key="5">
    <source>
        <dbReference type="Pfam" id="PF14748"/>
    </source>
</evidence>
<evidence type="ECO:0000256" key="2">
    <source>
        <dbReference type="ARBA" id="ARBA00023002"/>
    </source>
</evidence>
<keyword evidence="3" id="KW-0028">Amino-acid biosynthesis</keyword>
<dbReference type="OrthoDB" id="9805754at2"/>
<comment type="catalytic activity">
    <reaction evidence="3">
        <text>L-proline + NADP(+) = (S)-1-pyrroline-5-carboxylate + NADPH + 2 H(+)</text>
        <dbReference type="Rhea" id="RHEA:14109"/>
        <dbReference type="ChEBI" id="CHEBI:15378"/>
        <dbReference type="ChEBI" id="CHEBI:17388"/>
        <dbReference type="ChEBI" id="CHEBI:57783"/>
        <dbReference type="ChEBI" id="CHEBI:58349"/>
        <dbReference type="ChEBI" id="CHEBI:60039"/>
        <dbReference type="EC" id="1.5.1.2"/>
    </reaction>
</comment>
<dbReference type="Proteomes" id="UP000320547">
    <property type="component" value="Unassembled WGS sequence"/>
</dbReference>
<dbReference type="PIRSF" id="PIRSF000193">
    <property type="entry name" value="Pyrrol-5-carb_rd"/>
    <property type="match status" value="1"/>
</dbReference>
<sequence>MGSALLESWRKGDEAFTIVDPYLDRAPKGVALVKSRDEIEKERFDTIVIAVKPQLIDDIVPDFRGMLTPKGYILSIAAGCSIERLKTVSSESSVIRVMPNLPAAIGKGVSGLCPSKAATEDQVAHANDLMNRAGSVIRVADEDELDRFTAIAGSGPGYVFEFARAYVEAAKDLGFSEEQSVQMVLGVIEGTISMAQQSDLSLEELRGSVTSKNGTTAAGLDALNGEGQLGALISDTLKAAIRRAVELR</sequence>
<dbReference type="SUPFAM" id="SSF51735">
    <property type="entry name" value="NAD(P)-binding Rossmann-fold domains"/>
    <property type="match status" value="1"/>
</dbReference>
<dbReference type="RefSeq" id="WP_067601743.1">
    <property type="nucleotide sequence ID" value="NZ_CP015963.1"/>
</dbReference>
<dbReference type="InterPro" id="IPR036291">
    <property type="entry name" value="NAD(P)-bd_dom_sf"/>
</dbReference>
<dbReference type="InterPro" id="IPR008927">
    <property type="entry name" value="6-PGluconate_DH-like_C_sf"/>
</dbReference>
<comment type="similarity">
    <text evidence="1 3">Belongs to the pyrroline-5-carboxylate reductase family.</text>
</comment>
<dbReference type="EC" id="1.5.1.2" evidence="3"/>
<feature type="domain" description="Pyrroline-5-carboxylate reductase dimerisation" evidence="5">
    <location>
        <begin position="142"/>
        <end position="247"/>
    </location>
</feature>
<dbReference type="Gene3D" id="3.40.50.720">
    <property type="entry name" value="NAD(P)-binding Rossmann-like Domain"/>
    <property type="match status" value="1"/>
</dbReference>
<dbReference type="SUPFAM" id="SSF48179">
    <property type="entry name" value="6-phosphogluconate dehydrogenase C-terminal domain-like"/>
    <property type="match status" value="1"/>
</dbReference>
<dbReference type="PANTHER" id="PTHR11645">
    <property type="entry name" value="PYRROLINE-5-CARBOXYLATE REDUCTASE"/>
    <property type="match status" value="1"/>
</dbReference>
<proteinExistence type="inferred from homology"/>
<dbReference type="HAMAP" id="MF_01925">
    <property type="entry name" value="P5C_reductase"/>
    <property type="match status" value="1"/>
</dbReference>
<dbReference type="PANTHER" id="PTHR11645:SF0">
    <property type="entry name" value="PYRROLINE-5-CARBOXYLATE REDUCTASE 3"/>
    <property type="match status" value="1"/>
</dbReference>
<comment type="caution">
    <text evidence="6">The sequence shown here is derived from an EMBL/GenBank/DDBJ whole genome shotgun (WGS) entry which is preliminary data.</text>
</comment>
<dbReference type="UniPathway" id="UPA00098">
    <property type="reaction ID" value="UER00361"/>
</dbReference>
<dbReference type="EMBL" id="VLLK01000001">
    <property type="protein sequence ID" value="TWJ09250.1"/>
    <property type="molecule type" value="Genomic_DNA"/>
</dbReference>
<comment type="catalytic activity">
    <reaction evidence="3">
        <text>L-proline + NAD(+) = (S)-1-pyrroline-5-carboxylate + NADH + 2 H(+)</text>
        <dbReference type="Rhea" id="RHEA:14105"/>
        <dbReference type="ChEBI" id="CHEBI:15378"/>
        <dbReference type="ChEBI" id="CHEBI:17388"/>
        <dbReference type="ChEBI" id="CHEBI:57540"/>
        <dbReference type="ChEBI" id="CHEBI:57945"/>
        <dbReference type="ChEBI" id="CHEBI:60039"/>
        <dbReference type="EC" id="1.5.1.2"/>
    </reaction>
</comment>
<accession>A0A562UUE1</accession>
<comment type="function">
    <text evidence="3">Catalyzes the reduction of 1-pyrroline-5-carboxylate (PCA) to L-proline.</text>
</comment>
<dbReference type="GO" id="GO:0055129">
    <property type="term" value="P:L-proline biosynthetic process"/>
    <property type="evidence" value="ECO:0007669"/>
    <property type="project" value="UniProtKB-UniRule"/>
</dbReference>
<dbReference type="AlphaFoldDB" id="A0A562UUE1"/>
<dbReference type="GO" id="GO:0004735">
    <property type="term" value="F:pyrroline-5-carboxylate reductase activity"/>
    <property type="evidence" value="ECO:0007669"/>
    <property type="project" value="UniProtKB-UniRule"/>
</dbReference>
<keyword evidence="3 4" id="KW-0521">NADP</keyword>
<name>A0A562UUE1_9SPHN</name>
<dbReference type="Gene3D" id="1.10.3730.10">
    <property type="entry name" value="ProC C-terminal domain-like"/>
    <property type="match status" value="1"/>
</dbReference>
<dbReference type="InterPro" id="IPR000304">
    <property type="entry name" value="Pyrroline-COOH_reductase"/>
</dbReference>
<evidence type="ECO:0000256" key="1">
    <source>
        <dbReference type="ARBA" id="ARBA00005525"/>
    </source>
</evidence>
<dbReference type="PROSITE" id="PS00521">
    <property type="entry name" value="P5CR"/>
    <property type="match status" value="1"/>
</dbReference>
<protein>
    <recommendedName>
        <fullName evidence="3">Pyrroline-5-carboxylate reductase</fullName>
        <shortName evidence="3">P5C reductase</shortName>
        <shortName evidence="3">P5CR</shortName>
        <ecNumber evidence="3">1.5.1.2</ecNumber>
    </recommendedName>
    <alternativeName>
        <fullName evidence="3">PCA reductase</fullName>
    </alternativeName>
</protein>
<comment type="pathway">
    <text evidence="3">Amino-acid biosynthesis; L-proline biosynthesis; L-proline from L-glutamate 5-semialdehyde: step 1/1.</text>
</comment>
<evidence type="ECO:0000256" key="4">
    <source>
        <dbReference type="PIRSR" id="PIRSR000193-1"/>
    </source>
</evidence>
<keyword evidence="7" id="KW-1185">Reference proteome</keyword>